<dbReference type="PROSITE" id="PS00333">
    <property type="entry name" value="DNA_LIGASE_A2"/>
    <property type="match status" value="1"/>
</dbReference>
<dbReference type="GO" id="GO:0006273">
    <property type="term" value="P:lagging strand elongation"/>
    <property type="evidence" value="ECO:0007669"/>
    <property type="project" value="TreeGrafter"/>
</dbReference>
<dbReference type="PROSITE" id="PS00697">
    <property type="entry name" value="DNA_LIGASE_A1"/>
    <property type="match status" value="1"/>
</dbReference>
<evidence type="ECO:0000256" key="18">
    <source>
        <dbReference type="ARBA" id="ARBA00034003"/>
    </source>
</evidence>
<evidence type="ECO:0000256" key="5">
    <source>
        <dbReference type="ARBA" id="ARBA00022618"/>
    </source>
</evidence>
<keyword evidence="9 19" id="KW-0227">DNA damage</keyword>
<keyword evidence="13" id="KW-0460">Magnesium</keyword>
<dbReference type="Gene3D" id="3.40.50.10190">
    <property type="entry name" value="BRCT domain"/>
    <property type="match status" value="1"/>
</dbReference>
<gene>
    <name evidence="25" type="ORF">Zmor_000680</name>
</gene>
<dbReference type="EMBL" id="JALNTZ010000001">
    <property type="protein sequence ID" value="KAJ3665170.1"/>
    <property type="molecule type" value="Genomic_DNA"/>
</dbReference>
<dbReference type="GO" id="GO:0006310">
    <property type="term" value="P:DNA recombination"/>
    <property type="evidence" value="ECO:0007669"/>
    <property type="project" value="UniProtKB-KW"/>
</dbReference>
<keyword evidence="11" id="KW-0862">Zinc</keyword>
<keyword evidence="5" id="KW-0132">Cell division</keyword>
<dbReference type="NCBIfam" id="TIGR00574">
    <property type="entry name" value="dnl1"/>
    <property type="match status" value="1"/>
</dbReference>
<dbReference type="Gene3D" id="3.30.470.30">
    <property type="entry name" value="DNA ligase/mRNA capping enzyme"/>
    <property type="match status" value="1"/>
</dbReference>
<dbReference type="SUPFAM" id="SSF50249">
    <property type="entry name" value="Nucleic acid-binding proteins"/>
    <property type="match status" value="1"/>
</dbReference>
<dbReference type="GO" id="GO:0003910">
    <property type="term" value="F:DNA ligase (ATP) activity"/>
    <property type="evidence" value="ECO:0007669"/>
    <property type="project" value="UniProtKB-EC"/>
</dbReference>
<dbReference type="CDD" id="cd07967">
    <property type="entry name" value="OBF_DNA_ligase_III"/>
    <property type="match status" value="1"/>
</dbReference>
<dbReference type="SUPFAM" id="SSF57716">
    <property type="entry name" value="Glucocorticoid receptor-like (DNA-binding domain)"/>
    <property type="match status" value="1"/>
</dbReference>
<evidence type="ECO:0000256" key="21">
    <source>
        <dbReference type="SAM" id="MobiDB-lite"/>
    </source>
</evidence>
<feature type="compositionally biased region" description="Basic and acidic residues" evidence="21">
    <location>
        <begin position="744"/>
        <end position="755"/>
    </location>
</feature>
<dbReference type="EC" id="6.5.1.1" evidence="19"/>
<dbReference type="AlphaFoldDB" id="A0AA38IZN9"/>
<dbReference type="SUPFAM" id="SSF117018">
    <property type="entry name" value="ATP-dependent DNA ligase DNA-binding domain"/>
    <property type="match status" value="1"/>
</dbReference>
<dbReference type="InterPro" id="IPR036420">
    <property type="entry name" value="BRCT_dom_sf"/>
</dbReference>
<evidence type="ECO:0000256" key="10">
    <source>
        <dbReference type="ARBA" id="ARBA00022771"/>
    </source>
</evidence>
<feature type="compositionally biased region" description="Basic and acidic residues" evidence="21">
    <location>
        <begin position="794"/>
        <end position="803"/>
    </location>
</feature>
<evidence type="ECO:0000256" key="8">
    <source>
        <dbReference type="ARBA" id="ARBA00022741"/>
    </source>
</evidence>
<dbReference type="PANTHER" id="PTHR45674:SF9">
    <property type="entry name" value="DNA LIGASE 3"/>
    <property type="match status" value="1"/>
</dbReference>
<dbReference type="Gene3D" id="1.10.3260.10">
    <property type="entry name" value="DNA ligase, ATP-dependent, N-terminal domain"/>
    <property type="match status" value="1"/>
</dbReference>
<keyword evidence="7" id="KW-0479">Metal-binding</keyword>
<dbReference type="InterPro" id="IPR000977">
    <property type="entry name" value="DNA_ligase_ATP-dep"/>
</dbReference>
<evidence type="ECO:0000256" key="7">
    <source>
        <dbReference type="ARBA" id="ARBA00022723"/>
    </source>
</evidence>
<dbReference type="PANTHER" id="PTHR45674">
    <property type="entry name" value="DNA LIGASE 1/3 FAMILY MEMBER"/>
    <property type="match status" value="1"/>
</dbReference>
<dbReference type="InterPro" id="IPR016059">
    <property type="entry name" value="DNA_ligase_ATP-dep_CS"/>
</dbReference>
<dbReference type="Proteomes" id="UP001168821">
    <property type="component" value="Unassembled WGS sequence"/>
</dbReference>
<dbReference type="InterPro" id="IPR001357">
    <property type="entry name" value="BRCT_dom"/>
</dbReference>
<comment type="caution">
    <text evidence="25">The sequence shown here is derived from an EMBL/GenBank/DDBJ whole genome shotgun (WGS) entry which is preliminary data.</text>
</comment>
<keyword evidence="17" id="KW-0131">Cell cycle</keyword>
<evidence type="ECO:0000259" key="23">
    <source>
        <dbReference type="PROSITE" id="PS50160"/>
    </source>
</evidence>
<feature type="domain" description="BRCT" evidence="24">
    <location>
        <begin position="811"/>
        <end position="901"/>
    </location>
</feature>
<dbReference type="InterPro" id="IPR012340">
    <property type="entry name" value="NA-bd_OB-fold"/>
</dbReference>
<dbReference type="InterPro" id="IPR050191">
    <property type="entry name" value="ATP-dep_DNA_ligase"/>
</dbReference>
<feature type="region of interest" description="Disordered" evidence="21">
    <location>
        <begin position="113"/>
        <end position="147"/>
    </location>
</feature>
<evidence type="ECO:0000256" key="12">
    <source>
        <dbReference type="ARBA" id="ARBA00022840"/>
    </source>
</evidence>
<reference evidence="25" key="1">
    <citation type="journal article" date="2023" name="G3 (Bethesda)">
        <title>Whole genome assemblies of Zophobas morio and Tenebrio molitor.</title>
        <authorList>
            <person name="Kaur S."/>
            <person name="Stinson S.A."/>
            <person name="diCenzo G.C."/>
        </authorList>
    </citation>
    <scope>NUCLEOTIDE SEQUENCE</scope>
    <source>
        <strain evidence="25">QUZm001</strain>
    </source>
</reference>
<evidence type="ECO:0000256" key="13">
    <source>
        <dbReference type="ARBA" id="ARBA00022842"/>
    </source>
</evidence>
<keyword evidence="10" id="KW-0863">Zinc-finger</keyword>
<evidence type="ECO:0000256" key="9">
    <source>
        <dbReference type="ARBA" id="ARBA00022763"/>
    </source>
</evidence>
<feature type="domain" description="PARP-type" evidence="22">
    <location>
        <begin position="12"/>
        <end position="103"/>
    </location>
</feature>
<keyword evidence="12 19" id="KW-0067">ATP-binding</keyword>
<comment type="catalytic activity">
    <reaction evidence="18 19">
        <text>ATP + (deoxyribonucleotide)n-3'-hydroxyl + 5'-phospho-(deoxyribonucleotide)m = (deoxyribonucleotide)n+m + AMP + diphosphate.</text>
        <dbReference type="EC" id="6.5.1.1"/>
    </reaction>
</comment>
<dbReference type="InterPro" id="IPR012309">
    <property type="entry name" value="DNA_ligase_ATP-dep_C"/>
</dbReference>
<evidence type="ECO:0000256" key="3">
    <source>
        <dbReference type="ARBA" id="ARBA00007572"/>
    </source>
</evidence>
<keyword evidence="26" id="KW-1185">Reference proteome</keyword>
<dbReference type="GO" id="GO:0006302">
    <property type="term" value="P:double-strand break repair"/>
    <property type="evidence" value="ECO:0007669"/>
    <property type="project" value="TreeGrafter"/>
</dbReference>
<evidence type="ECO:0000256" key="4">
    <source>
        <dbReference type="ARBA" id="ARBA00022598"/>
    </source>
</evidence>
<evidence type="ECO:0000256" key="6">
    <source>
        <dbReference type="ARBA" id="ARBA00022705"/>
    </source>
</evidence>
<dbReference type="FunFam" id="1.10.3260.10:FF:000002">
    <property type="entry name" value="DNA ligase"/>
    <property type="match status" value="1"/>
</dbReference>
<evidence type="ECO:0000256" key="14">
    <source>
        <dbReference type="ARBA" id="ARBA00023172"/>
    </source>
</evidence>
<evidence type="ECO:0000256" key="2">
    <source>
        <dbReference type="ARBA" id="ARBA00004123"/>
    </source>
</evidence>
<evidence type="ECO:0000256" key="16">
    <source>
        <dbReference type="ARBA" id="ARBA00023242"/>
    </source>
</evidence>
<dbReference type="GO" id="GO:0005524">
    <property type="term" value="F:ATP binding"/>
    <property type="evidence" value="ECO:0007669"/>
    <property type="project" value="UniProtKB-KW"/>
</dbReference>
<dbReference type="InterPro" id="IPR012308">
    <property type="entry name" value="DNA_ligase_ATP-dep_N"/>
</dbReference>
<evidence type="ECO:0000259" key="22">
    <source>
        <dbReference type="PROSITE" id="PS50064"/>
    </source>
</evidence>
<dbReference type="Gene3D" id="3.30.1740.10">
    <property type="entry name" value="Zinc finger, PARP-type"/>
    <property type="match status" value="1"/>
</dbReference>
<dbReference type="PROSITE" id="PS50172">
    <property type="entry name" value="BRCT"/>
    <property type="match status" value="1"/>
</dbReference>
<dbReference type="Gene3D" id="2.40.50.140">
    <property type="entry name" value="Nucleic acid-binding proteins"/>
    <property type="match status" value="1"/>
</dbReference>
<keyword evidence="8 19" id="KW-0547">Nucleotide-binding</keyword>
<dbReference type="InterPro" id="IPR001510">
    <property type="entry name" value="Znf_PARP"/>
</dbReference>
<dbReference type="InterPro" id="IPR012310">
    <property type="entry name" value="DNA_ligase_ATP-dep_cent"/>
</dbReference>
<dbReference type="FunFam" id="3.30.470.30:FF:000003">
    <property type="entry name" value="DNA ligase"/>
    <property type="match status" value="1"/>
</dbReference>
<proteinExistence type="inferred from homology"/>
<dbReference type="PROSITE" id="PS50064">
    <property type="entry name" value="ZF_PARP_2"/>
    <property type="match status" value="1"/>
</dbReference>
<dbReference type="PROSITE" id="PS50160">
    <property type="entry name" value="DNA_LIGASE_A3"/>
    <property type="match status" value="1"/>
</dbReference>
<keyword evidence="6" id="KW-0235">DNA replication</keyword>
<feature type="domain" description="ATP-dependent DNA ligase family profile" evidence="23">
    <location>
        <begin position="464"/>
        <end position="598"/>
    </location>
</feature>
<feature type="region of interest" description="Disordered" evidence="21">
    <location>
        <begin position="728"/>
        <end position="803"/>
    </location>
</feature>
<protein>
    <recommendedName>
        <fullName evidence="19">DNA ligase</fullName>
        <ecNumber evidence="19">6.5.1.1</ecNumber>
    </recommendedName>
</protein>
<dbReference type="InterPro" id="IPR036599">
    <property type="entry name" value="DNA_ligase_N_sf"/>
</dbReference>
<dbReference type="SMART" id="SM01336">
    <property type="entry name" value="zf-PARP"/>
    <property type="match status" value="1"/>
</dbReference>
<dbReference type="Pfam" id="PF04675">
    <property type="entry name" value="DNA_ligase_A_N"/>
    <property type="match status" value="1"/>
</dbReference>
<dbReference type="Pfam" id="PF00645">
    <property type="entry name" value="zf-PARP"/>
    <property type="match status" value="1"/>
</dbReference>
<keyword evidence="15 19" id="KW-0234">DNA repair</keyword>
<evidence type="ECO:0000256" key="11">
    <source>
        <dbReference type="ARBA" id="ARBA00022833"/>
    </source>
</evidence>
<dbReference type="GO" id="GO:0003677">
    <property type="term" value="F:DNA binding"/>
    <property type="evidence" value="ECO:0007669"/>
    <property type="project" value="InterPro"/>
</dbReference>
<keyword evidence="16" id="KW-0539">Nucleus</keyword>
<dbReference type="Gene3D" id="3.30.1490.70">
    <property type="match status" value="1"/>
</dbReference>
<dbReference type="SUPFAM" id="SSF56091">
    <property type="entry name" value="DNA ligase/mRNA capping enzyme, catalytic domain"/>
    <property type="match status" value="1"/>
</dbReference>
<dbReference type="GO" id="GO:0070421">
    <property type="term" value="C:DNA ligase III-XRCC1 complex"/>
    <property type="evidence" value="ECO:0007669"/>
    <property type="project" value="TreeGrafter"/>
</dbReference>
<dbReference type="InterPro" id="IPR036957">
    <property type="entry name" value="Znf_PARP_sf"/>
</dbReference>
<keyword evidence="4 19" id="KW-0436">Ligase</keyword>
<comment type="similarity">
    <text evidence="3 20">Belongs to the ATP-dependent DNA ligase family.</text>
</comment>
<name>A0AA38IZN9_9CUCU</name>
<comment type="cofactor">
    <cofactor evidence="1">
        <name>Mg(2+)</name>
        <dbReference type="ChEBI" id="CHEBI:18420"/>
    </cofactor>
</comment>
<evidence type="ECO:0000313" key="26">
    <source>
        <dbReference type="Proteomes" id="UP001168821"/>
    </source>
</evidence>
<evidence type="ECO:0000256" key="19">
    <source>
        <dbReference type="RuleBase" id="RU000617"/>
    </source>
</evidence>
<dbReference type="InterPro" id="IPR031916">
    <property type="entry name" value="LIG3_BRCT"/>
</dbReference>
<dbReference type="GO" id="GO:0071897">
    <property type="term" value="P:DNA biosynthetic process"/>
    <property type="evidence" value="ECO:0007669"/>
    <property type="project" value="InterPro"/>
</dbReference>
<feature type="compositionally biased region" description="Polar residues" evidence="21">
    <location>
        <begin position="129"/>
        <end position="143"/>
    </location>
</feature>
<comment type="subcellular location">
    <subcellularLocation>
        <location evidence="2">Nucleus</location>
    </subcellularLocation>
</comment>
<organism evidence="25 26">
    <name type="scientific">Zophobas morio</name>
    <dbReference type="NCBI Taxonomy" id="2755281"/>
    <lineage>
        <taxon>Eukaryota</taxon>
        <taxon>Metazoa</taxon>
        <taxon>Ecdysozoa</taxon>
        <taxon>Arthropoda</taxon>
        <taxon>Hexapoda</taxon>
        <taxon>Insecta</taxon>
        <taxon>Pterygota</taxon>
        <taxon>Neoptera</taxon>
        <taxon>Endopterygota</taxon>
        <taxon>Coleoptera</taxon>
        <taxon>Polyphaga</taxon>
        <taxon>Cucujiformia</taxon>
        <taxon>Tenebrionidae</taxon>
        <taxon>Zophobas</taxon>
    </lineage>
</organism>
<sequence>MSDHEESDEKPFAIEIAKQGRAACKKCKQKCTQGELRFAKLAPNPFGAGKMKNWHHVECIFEIFLKQRPTTKRIDDPEEDIEGWNSLDDDTKADILKRIDECNKFFETKYGIKASPKKPKNKPKEQQASDKQVASTSSENAQKSDAIPKDSQFREFRRLVADITNVSSYLEKTNLVSKVFTRGSDGTGFKGDVVLWCRLLLPGFVKRIYNLQSKQLIKLFSKIFHTDQDAMLEHLEKGDVSETIQEFFEKSRSFKPSKKSNLSLQDVDDFLEELSKLTKEEEQMAHLKSFSSRCTSNDLKMIIRLIKHDLRMNAGAKHILEGVHPDAYQAFQLSRDIKAVINRCLGGKGKSSKATIELMTPVLPMLAEACKSVEQAMKKCPNGMFSEIKYDGERVQVHKQGSEFKYFSRSLKPVLPHKVAHFKDYIPQAFPHAKDLILDSEILMIDTQTGKPLPFGTLGIHKKSEFKDASVCLFIFDCIYYNGEILTDKPIKHRKKILNENMTEIPNHIMFSEMEEIHDPKDLANMIAKVLKLGLEGLVLKDMKSVYEPGKRHWLKVKKDYLFGGAMADSADLIVLGAWYGTGKKGGIMSIFLMGCYDEDSDKFCTVSKVSTGHDDKTLERLQSELDMVKISSDPSKVPDWLRCTKTMIPDFVARDPKSQPVWEITGAEFTQHDVHTADGISIRFPRVTKIRDDKTWDTATSLKELKVLVAKSKENTDVSLLMKGVKDDEVDGGTSSPKKRKRGESSKAKKHSDSGDEASPSKKTKKESKKQTGLDGFVKTSKKGTSGDNGSPKADKEESKKYKKVEIENPLPTYFESVKLLLEDDVKSEKWDLIRYFIAYGGEVSKRGDTSGVTHVVHLNNMVNKLGSQDCGSGVKHVTVPWIKDCVIHESVRDTRPYAVCWKPS</sequence>
<evidence type="ECO:0000259" key="24">
    <source>
        <dbReference type="PROSITE" id="PS50172"/>
    </source>
</evidence>
<dbReference type="GO" id="GO:0008270">
    <property type="term" value="F:zinc ion binding"/>
    <property type="evidence" value="ECO:0007669"/>
    <property type="project" value="UniProtKB-KW"/>
</dbReference>
<evidence type="ECO:0000256" key="17">
    <source>
        <dbReference type="ARBA" id="ARBA00023306"/>
    </source>
</evidence>
<accession>A0AA38IZN9</accession>
<evidence type="ECO:0000256" key="1">
    <source>
        <dbReference type="ARBA" id="ARBA00001946"/>
    </source>
</evidence>
<dbReference type="Pfam" id="PF04679">
    <property type="entry name" value="DNA_ligase_A_C"/>
    <property type="match status" value="1"/>
</dbReference>
<evidence type="ECO:0000313" key="25">
    <source>
        <dbReference type="EMBL" id="KAJ3665170.1"/>
    </source>
</evidence>
<dbReference type="FunFam" id="2.40.50.140:FF:000085">
    <property type="entry name" value="DNA ligase"/>
    <property type="match status" value="1"/>
</dbReference>
<dbReference type="SUPFAM" id="SSF52113">
    <property type="entry name" value="BRCT domain"/>
    <property type="match status" value="1"/>
</dbReference>
<evidence type="ECO:0000256" key="20">
    <source>
        <dbReference type="RuleBase" id="RU004196"/>
    </source>
</evidence>
<keyword evidence="14 19" id="KW-0233">DNA recombination</keyword>
<dbReference type="Pfam" id="PF01068">
    <property type="entry name" value="DNA_ligase_A_M"/>
    <property type="match status" value="1"/>
</dbReference>
<evidence type="ECO:0000256" key="15">
    <source>
        <dbReference type="ARBA" id="ARBA00023204"/>
    </source>
</evidence>
<dbReference type="CDD" id="cd07902">
    <property type="entry name" value="Adenylation_DNA_ligase_III"/>
    <property type="match status" value="1"/>
</dbReference>
<dbReference type="GO" id="GO:0051301">
    <property type="term" value="P:cell division"/>
    <property type="evidence" value="ECO:0007669"/>
    <property type="project" value="UniProtKB-KW"/>
</dbReference>
<dbReference type="Pfam" id="PF16759">
    <property type="entry name" value="LIG3_BRCT"/>
    <property type="match status" value="1"/>
</dbReference>